<evidence type="ECO:0000313" key="2">
    <source>
        <dbReference type="Proteomes" id="UP000186804"/>
    </source>
</evidence>
<gene>
    <name evidence="1" type="ORF">cand_012360</name>
</gene>
<organism evidence="1 2">
    <name type="scientific">Cryptosporidium andersoni</name>
    <dbReference type="NCBI Taxonomy" id="117008"/>
    <lineage>
        <taxon>Eukaryota</taxon>
        <taxon>Sar</taxon>
        <taxon>Alveolata</taxon>
        <taxon>Apicomplexa</taxon>
        <taxon>Conoidasida</taxon>
        <taxon>Coccidia</taxon>
        <taxon>Eucoccidiorida</taxon>
        <taxon>Eimeriorina</taxon>
        <taxon>Cryptosporidiidae</taxon>
        <taxon>Cryptosporidium</taxon>
    </lineage>
</organism>
<dbReference type="RefSeq" id="XP_067066993.1">
    <property type="nucleotide sequence ID" value="XM_067211474.1"/>
</dbReference>
<protein>
    <submittedName>
        <fullName evidence="1">Uncharacterized protein</fullName>
    </submittedName>
</protein>
<dbReference type="AlphaFoldDB" id="A0A1J4MEA9"/>
<evidence type="ECO:0000313" key="1">
    <source>
        <dbReference type="EMBL" id="OII72553.1"/>
    </source>
</evidence>
<dbReference type="Proteomes" id="UP000186804">
    <property type="component" value="Unassembled WGS sequence"/>
</dbReference>
<dbReference type="OrthoDB" id="10297324at2759"/>
<dbReference type="GeneID" id="92365421"/>
<dbReference type="VEuPathDB" id="CryptoDB:cand_012360"/>
<comment type="caution">
    <text evidence="1">The sequence shown here is derived from an EMBL/GenBank/DDBJ whole genome shotgun (WGS) entry which is preliminary data.</text>
</comment>
<accession>A0A1J4MEA9</accession>
<keyword evidence="2" id="KW-1185">Reference proteome</keyword>
<reference evidence="1 2" key="1">
    <citation type="submission" date="2016-10" db="EMBL/GenBank/DDBJ databases">
        <title>Reductive evolution of mitochondrial metabolism and differential evolution of invasion-related proteins in Cryptosporidium.</title>
        <authorList>
            <person name="Liu S."/>
            <person name="Roellig D.M."/>
            <person name="Guo Y."/>
            <person name="Li N."/>
            <person name="Frace M.A."/>
            <person name="Tang K."/>
            <person name="Zhang L."/>
            <person name="Feng Y."/>
            <person name="Xiao L."/>
        </authorList>
    </citation>
    <scope>NUCLEOTIDE SEQUENCE [LARGE SCALE GENOMIC DNA]</scope>
    <source>
        <strain evidence="1">30847</strain>
    </source>
</reference>
<dbReference type="EMBL" id="LRBS01000112">
    <property type="protein sequence ID" value="OII72553.1"/>
    <property type="molecule type" value="Genomic_DNA"/>
</dbReference>
<sequence>MELFLFGIGKNLFNVFLSIKKYDKGISFSFLSVNISVDEVRIDNNIHELINKRITSDIIFKNNSYYEPISTIISNNLISEINDEFFTMGNLIKDSFEFGGVLDIFGTDINISSKKDIMTFTLKLLLFQFNYMINTLIYYSEHIKSISINNYLDYLNLTRESIVKLLGILLNVRQYIHDKDYDYIVKSSSILNKKRSFKISFIIQSHIVVLKKMEILYDELCKSLLNFQVVTLGQSQKLIYKVTELQLFIKKNLDSNKLFDKYISQKIVEDLFETTRFFDNIMKKYFILLSTLEVLDQLRSNSFLDKIGCQIYSLFRINQDFSRFTSEIPISIQECHTLLYDPK</sequence>
<proteinExistence type="predicted"/>
<name>A0A1J4MEA9_9CRYT</name>